<gene>
    <name evidence="2" type="ORF">BH720_08265</name>
</gene>
<dbReference type="Pfam" id="PF11371">
    <property type="entry name" value="DUF3172"/>
    <property type="match status" value="1"/>
</dbReference>
<name>A0A1E5QM24_9CYAN</name>
<comment type="caution">
    <text evidence="2">The sequence shown here is derived from an EMBL/GenBank/DDBJ whole genome shotgun (WGS) entry which is preliminary data.</text>
</comment>
<protein>
    <recommendedName>
        <fullName evidence="3">DUF3172 domain-containing protein</fullName>
    </recommendedName>
</protein>
<proteinExistence type="predicted"/>
<feature type="transmembrane region" description="Helical" evidence="1">
    <location>
        <begin position="21"/>
        <end position="43"/>
    </location>
</feature>
<sequence>MYRETTRSRTPRTPGNKPSPFNYLSLALMAGIFILGIGAGVAFSSTATFTPENVASLEFIDRSAPNPELCVQYGASATVMDTRLFVTFKPFSVYVSQPRMQPGCVLRTNNWAILEQRRLVNSDQVRDCKNRMNTFGFTGNLDGSPQINCIYQNEIAGNMFLNQPGMGTGATTRDSERF</sequence>
<dbReference type="OrthoDB" id="455197at2"/>
<dbReference type="InterPro" id="IPR021511">
    <property type="entry name" value="DUF3172"/>
</dbReference>
<organism evidence="2">
    <name type="scientific">Desertifilum tharense IPPAS B-1220</name>
    <dbReference type="NCBI Taxonomy" id="1781255"/>
    <lineage>
        <taxon>Bacteria</taxon>
        <taxon>Bacillati</taxon>
        <taxon>Cyanobacteriota</taxon>
        <taxon>Cyanophyceae</taxon>
        <taxon>Desertifilales</taxon>
        <taxon>Desertifilaceae</taxon>
        <taxon>Desertifilum</taxon>
    </lineage>
</organism>
<evidence type="ECO:0008006" key="3">
    <source>
        <dbReference type="Google" id="ProtNLM"/>
    </source>
</evidence>
<dbReference type="AlphaFoldDB" id="A0A1E5QM24"/>
<evidence type="ECO:0000313" key="2">
    <source>
        <dbReference type="EMBL" id="OEJ75627.1"/>
    </source>
</evidence>
<dbReference type="RefSeq" id="WP_069966712.1">
    <property type="nucleotide sequence ID" value="NZ_CM124774.1"/>
</dbReference>
<reference evidence="2" key="1">
    <citation type="submission" date="2016-09" db="EMBL/GenBank/DDBJ databases">
        <title>Draft genome of thermotolerant cyanobacterium Desertifilum sp. strain IPPAS B-1220.</title>
        <authorList>
            <person name="Sinetova M.A."/>
            <person name="Bolakhan K."/>
            <person name="Zayadan B.K."/>
            <person name="Mironov K.S."/>
            <person name="Ustinova V."/>
            <person name="Kupriyanova E.V."/>
            <person name="Sidorov R.A."/>
            <person name="Skrypnik A.N."/>
            <person name="Gogoleva N.E."/>
            <person name="Gogolev Y.V."/>
            <person name="Los D.A."/>
        </authorList>
    </citation>
    <scope>NUCLEOTIDE SEQUENCE [LARGE SCALE GENOMIC DNA]</scope>
    <source>
        <strain evidence="2">IPPAS B-1220</strain>
    </source>
</reference>
<keyword evidence="1" id="KW-0472">Membrane</keyword>
<keyword evidence="1" id="KW-1133">Transmembrane helix</keyword>
<dbReference type="STRING" id="1781255.BH720_08265"/>
<evidence type="ECO:0000256" key="1">
    <source>
        <dbReference type="SAM" id="Phobius"/>
    </source>
</evidence>
<keyword evidence="1" id="KW-0812">Transmembrane</keyword>
<accession>A0A1E5QM24</accession>
<dbReference type="EMBL" id="MJGC01000047">
    <property type="protein sequence ID" value="OEJ75627.1"/>
    <property type="molecule type" value="Genomic_DNA"/>
</dbReference>